<evidence type="ECO:0000256" key="2">
    <source>
        <dbReference type="ARBA" id="ARBA00001946"/>
    </source>
</evidence>
<protein>
    <recommendedName>
        <fullName evidence="7">Nudix hydrolase domain-containing protein</fullName>
    </recommendedName>
</protein>
<dbReference type="InterPro" id="IPR000086">
    <property type="entry name" value="NUDIX_hydrolase_dom"/>
</dbReference>
<dbReference type="InterPro" id="IPR045121">
    <property type="entry name" value="CoAse"/>
</dbReference>
<evidence type="ECO:0000256" key="1">
    <source>
        <dbReference type="ARBA" id="ARBA00001936"/>
    </source>
</evidence>
<accession>A0A6H5IE78</accession>
<keyword evidence="5" id="KW-0460">Magnesium</keyword>
<dbReference type="Gene3D" id="3.90.79.10">
    <property type="entry name" value="Nucleoside Triphosphate Pyrophosphohydrolase"/>
    <property type="match status" value="1"/>
</dbReference>
<dbReference type="PROSITE" id="PS51462">
    <property type="entry name" value="NUDIX"/>
    <property type="match status" value="1"/>
</dbReference>
<dbReference type="EMBL" id="CADCXV010000761">
    <property type="protein sequence ID" value="CAB0034872.1"/>
    <property type="molecule type" value="Genomic_DNA"/>
</dbReference>
<dbReference type="CDD" id="cd03426">
    <property type="entry name" value="NUDIX_CoAse_Nudt7"/>
    <property type="match status" value="1"/>
</dbReference>
<evidence type="ECO:0000313" key="8">
    <source>
        <dbReference type="EMBL" id="CAB0034872.1"/>
    </source>
</evidence>
<dbReference type="SUPFAM" id="SSF55811">
    <property type="entry name" value="Nudix"/>
    <property type="match status" value="1"/>
</dbReference>
<evidence type="ECO:0000256" key="4">
    <source>
        <dbReference type="ARBA" id="ARBA00022801"/>
    </source>
</evidence>
<evidence type="ECO:0000259" key="7">
    <source>
        <dbReference type="PROSITE" id="PS51462"/>
    </source>
</evidence>
<keyword evidence="3" id="KW-0479">Metal-binding</keyword>
<dbReference type="PANTHER" id="PTHR12992">
    <property type="entry name" value="NUDIX HYDROLASE"/>
    <property type="match status" value="1"/>
</dbReference>
<feature type="domain" description="Nudix hydrolase" evidence="7">
    <location>
        <begin position="56"/>
        <end position="193"/>
    </location>
</feature>
<dbReference type="GO" id="GO:0010945">
    <property type="term" value="F:coenzyme A diphosphatase activity"/>
    <property type="evidence" value="ECO:0007669"/>
    <property type="project" value="InterPro"/>
</dbReference>
<comment type="cofactor">
    <cofactor evidence="2">
        <name>Mg(2+)</name>
        <dbReference type="ChEBI" id="CHEBI:18420"/>
    </cofactor>
</comment>
<organism evidence="8 9">
    <name type="scientific">Trichogramma brassicae</name>
    <dbReference type="NCBI Taxonomy" id="86971"/>
    <lineage>
        <taxon>Eukaryota</taxon>
        <taxon>Metazoa</taxon>
        <taxon>Ecdysozoa</taxon>
        <taxon>Arthropoda</taxon>
        <taxon>Hexapoda</taxon>
        <taxon>Insecta</taxon>
        <taxon>Pterygota</taxon>
        <taxon>Neoptera</taxon>
        <taxon>Endopterygota</taxon>
        <taxon>Hymenoptera</taxon>
        <taxon>Apocrita</taxon>
        <taxon>Proctotrupomorpha</taxon>
        <taxon>Chalcidoidea</taxon>
        <taxon>Trichogrammatidae</taxon>
        <taxon>Trichogramma</taxon>
    </lineage>
</organism>
<dbReference type="AlphaFoldDB" id="A0A6H5IE78"/>
<reference evidence="8 9" key="1">
    <citation type="submission" date="2020-02" db="EMBL/GenBank/DDBJ databases">
        <authorList>
            <person name="Ferguson B K."/>
        </authorList>
    </citation>
    <scope>NUCLEOTIDE SEQUENCE [LARGE SCALE GENOMIC DNA]</scope>
</reference>
<dbReference type="Pfam" id="PF00293">
    <property type="entry name" value="NUDIX"/>
    <property type="match status" value="1"/>
</dbReference>
<dbReference type="Proteomes" id="UP000479190">
    <property type="component" value="Unassembled WGS sequence"/>
</dbReference>
<evidence type="ECO:0000256" key="5">
    <source>
        <dbReference type="ARBA" id="ARBA00022842"/>
    </source>
</evidence>
<dbReference type="OrthoDB" id="206213at2759"/>
<keyword evidence="4" id="KW-0378">Hydrolase</keyword>
<comment type="cofactor">
    <cofactor evidence="1">
        <name>Mn(2+)</name>
        <dbReference type="ChEBI" id="CHEBI:29035"/>
    </cofactor>
</comment>
<sequence>MFFFIQKWEEKIHKKFSTEKLSACLSPEAILNDNVRTEFIKRLKLIKMTTKVHNTGNEAAVLIPFCIHNGKLGLLYTLRSNKVSTNRGQVSFPGGMKDKGDKCLEDTALRETWEELHIPKDSVEVWGSGNRIERKHVIVTPVVGFIGEVDPKSLKINQQEVEEAFVHPLEKFCDPTLCRYTQFRNNYTLPTYLGGNHKIWGLTAVITHIVMNALLPNVYKHKIVNLPPLINYKYQSKEIKS</sequence>
<keyword evidence="6" id="KW-0464">Manganese</keyword>
<name>A0A6H5IE78_9HYME</name>
<evidence type="ECO:0000256" key="3">
    <source>
        <dbReference type="ARBA" id="ARBA00022723"/>
    </source>
</evidence>
<gene>
    <name evidence="8" type="ORF">TBRA_LOCUS6770</name>
</gene>
<proteinExistence type="predicted"/>
<evidence type="ECO:0000256" key="6">
    <source>
        <dbReference type="ARBA" id="ARBA00023211"/>
    </source>
</evidence>
<dbReference type="GO" id="GO:0046872">
    <property type="term" value="F:metal ion binding"/>
    <property type="evidence" value="ECO:0007669"/>
    <property type="project" value="UniProtKB-KW"/>
</dbReference>
<keyword evidence="9" id="KW-1185">Reference proteome</keyword>
<evidence type="ECO:0000313" key="9">
    <source>
        <dbReference type="Proteomes" id="UP000479190"/>
    </source>
</evidence>
<dbReference type="InterPro" id="IPR015797">
    <property type="entry name" value="NUDIX_hydrolase-like_dom_sf"/>
</dbReference>
<dbReference type="PANTHER" id="PTHR12992:SF11">
    <property type="entry name" value="MITOCHONDRIAL COENZYME A DIPHOSPHATASE NUDT8"/>
    <property type="match status" value="1"/>
</dbReference>